<sequence>MINNCSSVYFDEKENGWIAIITMYGITHKGEVRHTPEEALKDEAALKRKLGWTENQTSFYQIKGRKGRYSD</sequence>
<accession>A0ABR6WY46</accession>
<name>A0ABR6WY46_9FIRM</name>
<organism evidence="1 2">
    <name type="scientific">Acetobacterium fimetarium</name>
    <dbReference type="NCBI Taxonomy" id="52691"/>
    <lineage>
        <taxon>Bacteria</taxon>
        <taxon>Bacillati</taxon>
        <taxon>Bacillota</taxon>
        <taxon>Clostridia</taxon>
        <taxon>Eubacteriales</taxon>
        <taxon>Eubacteriaceae</taxon>
        <taxon>Acetobacterium</taxon>
    </lineage>
</organism>
<protein>
    <submittedName>
        <fullName evidence="1">Uncharacterized protein</fullName>
    </submittedName>
</protein>
<comment type="caution">
    <text evidence="1">The sequence shown here is derived from an EMBL/GenBank/DDBJ whole genome shotgun (WGS) entry which is preliminary data.</text>
</comment>
<proteinExistence type="predicted"/>
<gene>
    <name evidence="1" type="ORF">GH808_14200</name>
</gene>
<dbReference type="EMBL" id="WJBC01000035">
    <property type="protein sequence ID" value="MBC3805565.1"/>
    <property type="molecule type" value="Genomic_DNA"/>
</dbReference>
<dbReference type="Proteomes" id="UP000603234">
    <property type="component" value="Unassembled WGS sequence"/>
</dbReference>
<evidence type="ECO:0000313" key="2">
    <source>
        <dbReference type="Proteomes" id="UP000603234"/>
    </source>
</evidence>
<evidence type="ECO:0000313" key="1">
    <source>
        <dbReference type="EMBL" id="MBC3805565.1"/>
    </source>
</evidence>
<reference evidence="1 2" key="1">
    <citation type="journal article" date="2020" name="mSystems">
        <title>Defining Genomic and Predicted Metabolic Features of the Acetobacterium Genus.</title>
        <authorList>
            <person name="Ross D.E."/>
            <person name="Marshall C.W."/>
            <person name="Gulliver D."/>
            <person name="May H.D."/>
            <person name="Norman R.S."/>
        </authorList>
    </citation>
    <scope>NUCLEOTIDE SEQUENCE [LARGE SCALE GENOMIC DNA]</scope>
    <source>
        <strain evidence="1 2">DSM 8238</strain>
    </source>
</reference>
<dbReference type="RefSeq" id="WP_186843452.1">
    <property type="nucleotide sequence ID" value="NZ_WJBC01000035.1"/>
</dbReference>
<keyword evidence="2" id="KW-1185">Reference proteome</keyword>